<dbReference type="SMART" id="SM00020">
    <property type="entry name" value="Tryp_SPc"/>
    <property type="match status" value="1"/>
</dbReference>
<protein>
    <recommendedName>
        <fullName evidence="3">Peptidase S1 domain-containing protein</fullName>
    </recommendedName>
</protein>
<dbReference type="InterPro" id="IPR043504">
    <property type="entry name" value="Peptidase_S1_PA_chymotrypsin"/>
</dbReference>
<gene>
    <name evidence="4" type="ORF">JRQ81_006414</name>
</gene>
<dbReference type="SUPFAM" id="SSF50494">
    <property type="entry name" value="Trypsin-like serine proteases"/>
    <property type="match status" value="1"/>
</dbReference>
<dbReference type="Pfam" id="PF00089">
    <property type="entry name" value="Trypsin"/>
    <property type="match status" value="1"/>
</dbReference>
<accession>A0A9Q0XEM3</accession>
<keyword evidence="5" id="KW-1185">Reference proteome</keyword>
<dbReference type="PANTHER" id="PTHR24250">
    <property type="entry name" value="CHYMOTRYPSIN-RELATED"/>
    <property type="match status" value="1"/>
</dbReference>
<feature type="domain" description="Peptidase S1" evidence="3">
    <location>
        <begin position="1"/>
        <end position="203"/>
    </location>
</feature>
<keyword evidence="1" id="KW-1015">Disulfide bond</keyword>
<organism evidence="4 5">
    <name type="scientific">Phrynocephalus forsythii</name>
    <dbReference type="NCBI Taxonomy" id="171643"/>
    <lineage>
        <taxon>Eukaryota</taxon>
        <taxon>Metazoa</taxon>
        <taxon>Chordata</taxon>
        <taxon>Craniata</taxon>
        <taxon>Vertebrata</taxon>
        <taxon>Euteleostomi</taxon>
        <taxon>Lepidosauria</taxon>
        <taxon>Squamata</taxon>
        <taxon>Bifurcata</taxon>
        <taxon>Unidentata</taxon>
        <taxon>Episquamata</taxon>
        <taxon>Toxicofera</taxon>
        <taxon>Iguania</taxon>
        <taxon>Acrodonta</taxon>
        <taxon>Agamidae</taxon>
        <taxon>Agaminae</taxon>
        <taxon>Phrynocephalus</taxon>
    </lineage>
</organism>
<comment type="caution">
    <text evidence="4">The sequence shown here is derived from an EMBL/GenBank/DDBJ whole genome shotgun (WGS) entry which is preliminary data.</text>
</comment>
<name>A0A9Q0XEM3_9SAUR</name>
<evidence type="ECO:0000256" key="2">
    <source>
        <dbReference type="SAM" id="MobiDB-lite"/>
    </source>
</evidence>
<dbReference type="Proteomes" id="UP001142489">
    <property type="component" value="Unassembled WGS sequence"/>
</dbReference>
<evidence type="ECO:0000259" key="3">
    <source>
        <dbReference type="PROSITE" id="PS50240"/>
    </source>
</evidence>
<dbReference type="PANTHER" id="PTHR24250:SF45">
    <property type="entry name" value="INACTIVE SERINE PROTEASE 54"/>
    <property type="match status" value="1"/>
</dbReference>
<dbReference type="GO" id="GO:0004252">
    <property type="term" value="F:serine-type endopeptidase activity"/>
    <property type="evidence" value="ECO:0007669"/>
    <property type="project" value="InterPro"/>
</dbReference>
<dbReference type="InterPro" id="IPR001254">
    <property type="entry name" value="Trypsin_dom"/>
</dbReference>
<dbReference type="PROSITE" id="PS50240">
    <property type="entry name" value="TRYPSIN_DOM"/>
    <property type="match status" value="1"/>
</dbReference>
<proteinExistence type="predicted"/>
<reference evidence="4" key="1">
    <citation type="journal article" date="2023" name="DNA Res.">
        <title>Chromosome-level genome assembly of Phrynocephalus forsythii using third-generation DNA sequencing and Hi-C analysis.</title>
        <authorList>
            <person name="Qi Y."/>
            <person name="Zhao W."/>
            <person name="Zhao Y."/>
            <person name="Niu C."/>
            <person name="Cao S."/>
            <person name="Zhang Y."/>
        </authorList>
    </citation>
    <scope>NUCLEOTIDE SEQUENCE</scope>
    <source>
        <tissue evidence="4">Muscle</tissue>
    </source>
</reference>
<dbReference type="EMBL" id="JAPFRF010000013">
    <property type="protein sequence ID" value="KAJ7312077.1"/>
    <property type="molecule type" value="Genomic_DNA"/>
</dbReference>
<dbReference type="OrthoDB" id="6261922at2759"/>
<sequence>MVSLRGLPDDHLAFGAILSPRWIVTAASSLYDRAQVLALVGIARLKVPISAVVPHEAFDEITWVHNIALLKTTAPIQFSETVQPICFPYETFPATALENCWVVGSLQPDRDRTGGSSLWKLPVVDVDPCPLHRIMTTECCSHRKGDSVPGCLGYPGNPVVCQAEEAWQWLLKGILTEGGARCYGPFLYTKVSDYSEWIVSTTAQWAAPVSPIRGWKHGAAQAPGEQRRGGAAEPTPEQRTLNSSEDQLALNWTQESRESSQELPGQLGKSRGSPDALYYDYYAGELFPISTARLDQPWGLWGAISARFLLLGLTGWMAS</sequence>
<dbReference type="AlphaFoldDB" id="A0A9Q0XEM3"/>
<evidence type="ECO:0000313" key="5">
    <source>
        <dbReference type="Proteomes" id="UP001142489"/>
    </source>
</evidence>
<dbReference type="GO" id="GO:0006508">
    <property type="term" value="P:proteolysis"/>
    <property type="evidence" value="ECO:0007669"/>
    <property type="project" value="InterPro"/>
</dbReference>
<feature type="region of interest" description="Disordered" evidence="2">
    <location>
        <begin position="216"/>
        <end position="244"/>
    </location>
</feature>
<dbReference type="Gene3D" id="2.40.10.10">
    <property type="entry name" value="Trypsin-like serine proteases"/>
    <property type="match status" value="1"/>
</dbReference>
<evidence type="ECO:0000256" key="1">
    <source>
        <dbReference type="ARBA" id="ARBA00023157"/>
    </source>
</evidence>
<dbReference type="InterPro" id="IPR009003">
    <property type="entry name" value="Peptidase_S1_PA"/>
</dbReference>
<evidence type="ECO:0000313" key="4">
    <source>
        <dbReference type="EMBL" id="KAJ7312077.1"/>
    </source>
</evidence>